<evidence type="ECO:0000313" key="4">
    <source>
        <dbReference type="Proteomes" id="UP001189429"/>
    </source>
</evidence>
<proteinExistence type="predicted"/>
<dbReference type="Proteomes" id="UP001189429">
    <property type="component" value="Unassembled WGS sequence"/>
</dbReference>
<keyword evidence="2" id="KW-0472">Membrane</keyword>
<keyword evidence="2" id="KW-1133">Transmembrane helix</keyword>
<evidence type="ECO:0000256" key="1">
    <source>
        <dbReference type="SAM" id="MobiDB-lite"/>
    </source>
</evidence>
<name>A0ABN9UAN1_9DINO</name>
<keyword evidence="2" id="KW-0812">Transmembrane</keyword>
<gene>
    <name evidence="3" type="ORF">PCOR1329_LOCUS46789</name>
</gene>
<comment type="caution">
    <text evidence="3">The sequence shown here is derived from an EMBL/GenBank/DDBJ whole genome shotgun (WGS) entry which is preliminary data.</text>
</comment>
<keyword evidence="4" id="KW-1185">Reference proteome</keyword>
<evidence type="ECO:0008006" key="5">
    <source>
        <dbReference type="Google" id="ProtNLM"/>
    </source>
</evidence>
<reference evidence="3" key="1">
    <citation type="submission" date="2023-10" db="EMBL/GenBank/DDBJ databases">
        <authorList>
            <person name="Chen Y."/>
            <person name="Shah S."/>
            <person name="Dougan E. K."/>
            <person name="Thang M."/>
            <person name="Chan C."/>
        </authorList>
    </citation>
    <scope>NUCLEOTIDE SEQUENCE [LARGE SCALE GENOMIC DNA]</scope>
</reference>
<organism evidence="3 4">
    <name type="scientific">Prorocentrum cordatum</name>
    <dbReference type="NCBI Taxonomy" id="2364126"/>
    <lineage>
        <taxon>Eukaryota</taxon>
        <taxon>Sar</taxon>
        <taxon>Alveolata</taxon>
        <taxon>Dinophyceae</taxon>
        <taxon>Prorocentrales</taxon>
        <taxon>Prorocentraceae</taxon>
        <taxon>Prorocentrum</taxon>
    </lineage>
</organism>
<feature type="compositionally biased region" description="Basic and acidic residues" evidence="1">
    <location>
        <begin position="24"/>
        <end position="37"/>
    </location>
</feature>
<sequence>MLLRLYTTCLAPPPAPEARGGRRGRIEGEKGGKEKENGVKKLDLSLPVQMALLLVANSMALESYPNFTRTLVFRLCDLMYHETSMYNQFSDMVPVKLLSEWSFVQSIILTLSGNVFTFTANFVLVNVKASR</sequence>
<feature type="region of interest" description="Disordered" evidence="1">
    <location>
        <begin position="13"/>
        <end position="37"/>
    </location>
</feature>
<dbReference type="EMBL" id="CAUYUJ010015630">
    <property type="protein sequence ID" value="CAK0856391.1"/>
    <property type="molecule type" value="Genomic_DNA"/>
</dbReference>
<feature type="transmembrane region" description="Helical" evidence="2">
    <location>
        <begin position="103"/>
        <end position="125"/>
    </location>
</feature>
<accession>A0ABN9UAN1</accession>
<evidence type="ECO:0000313" key="3">
    <source>
        <dbReference type="EMBL" id="CAK0856391.1"/>
    </source>
</evidence>
<evidence type="ECO:0000256" key="2">
    <source>
        <dbReference type="SAM" id="Phobius"/>
    </source>
</evidence>
<protein>
    <recommendedName>
        <fullName evidence="5">Dymeclin</fullName>
    </recommendedName>
</protein>